<evidence type="ECO:0000313" key="2">
    <source>
        <dbReference type="Proteomes" id="UP000789396"/>
    </source>
</evidence>
<evidence type="ECO:0000313" key="1">
    <source>
        <dbReference type="EMBL" id="CAG8735356.1"/>
    </source>
</evidence>
<dbReference type="EMBL" id="CAJVPZ010029887">
    <property type="protein sequence ID" value="CAG8735356.1"/>
    <property type="molecule type" value="Genomic_DNA"/>
</dbReference>
<reference evidence="1" key="1">
    <citation type="submission" date="2021-06" db="EMBL/GenBank/DDBJ databases">
        <authorList>
            <person name="Kallberg Y."/>
            <person name="Tangrot J."/>
            <person name="Rosling A."/>
        </authorList>
    </citation>
    <scope>NUCLEOTIDE SEQUENCE</scope>
    <source>
        <strain evidence="1">IN212</strain>
    </source>
</reference>
<gene>
    <name evidence="1" type="ORF">RFULGI_LOCUS12452</name>
</gene>
<feature type="non-terminal residue" evidence="1">
    <location>
        <position position="1"/>
    </location>
</feature>
<proteinExistence type="predicted"/>
<name>A0A9N9IFY2_9GLOM</name>
<keyword evidence="2" id="KW-1185">Reference proteome</keyword>
<dbReference type="AlphaFoldDB" id="A0A9N9IFY2"/>
<sequence length="48" mass="5806">HYDELVNYIREELTNCRLRNNQIHDKPNTDEYDDYDFLNSTLLSVNTT</sequence>
<accession>A0A9N9IFY2</accession>
<comment type="caution">
    <text evidence="1">The sequence shown here is derived from an EMBL/GenBank/DDBJ whole genome shotgun (WGS) entry which is preliminary data.</text>
</comment>
<organism evidence="1 2">
    <name type="scientific">Racocetra fulgida</name>
    <dbReference type="NCBI Taxonomy" id="60492"/>
    <lineage>
        <taxon>Eukaryota</taxon>
        <taxon>Fungi</taxon>
        <taxon>Fungi incertae sedis</taxon>
        <taxon>Mucoromycota</taxon>
        <taxon>Glomeromycotina</taxon>
        <taxon>Glomeromycetes</taxon>
        <taxon>Diversisporales</taxon>
        <taxon>Gigasporaceae</taxon>
        <taxon>Racocetra</taxon>
    </lineage>
</organism>
<dbReference type="Proteomes" id="UP000789396">
    <property type="component" value="Unassembled WGS sequence"/>
</dbReference>
<feature type="non-terminal residue" evidence="1">
    <location>
        <position position="48"/>
    </location>
</feature>
<protein>
    <submittedName>
        <fullName evidence="1">1015_t:CDS:1</fullName>
    </submittedName>
</protein>